<evidence type="ECO:0000256" key="2">
    <source>
        <dbReference type="SAM" id="SignalP"/>
    </source>
</evidence>
<feature type="signal peptide" evidence="2">
    <location>
        <begin position="1"/>
        <end position="23"/>
    </location>
</feature>
<dbReference type="RefSeq" id="WP_041572661.1">
    <property type="nucleotide sequence ID" value="NZ_CP009044.1"/>
</dbReference>
<feature type="region of interest" description="Disordered" evidence="1">
    <location>
        <begin position="216"/>
        <end position="238"/>
    </location>
</feature>
<keyword evidence="4" id="KW-1185">Reference proteome</keyword>
<dbReference type="KEGG" id="caj:CIG1485E_a0005"/>
<name>A0A076FBA9_9BACT</name>
<feature type="chain" id="PRO_5001712109" description="Conjugal transfer protein TraN" evidence="2">
    <location>
        <begin position="24"/>
        <end position="400"/>
    </location>
</feature>
<reference evidence="3 4" key="1">
    <citation type="journal article" date="2014" name="Genome Announc.">
        <title>Complete Genome Sequence of Campylobacter iguaniorum Strain 1485ET, Isolated from a Bearded Dragon (Pogona vitticeps).</title>
        <authorList>
            <person name="Gilbert M.J."/>
            <person name="Miller W.G."/>
            <person name="Yee E."/>
            <person name="Kik M."/>
            <person name="Wagenaar J.A."/>
            <person name="Duim B."/>
        </authorList>
    </citation>
    <scope>NUCLEOTIDE SEQUENCE [LARGE SCALE GENOMIC DNA]</scope>
    <source>
        <strain evidence="3 4">1485E</strain>
        <plasmid evidence="3">pCIG1485E</plasmid>
    </source>
</reference>
<evidence type="ECO:0008006" key="5">
    <source>
        <dbReference type="Google" id="ProtNLM"/>
    </source>
</evidence>
<keyword evidence="2" id="KW-0732">Signal</keyword>
<dbReference type="HOGENOM" id="CLU_695762_0_0_7"/>
<dbReference type="OrthoDB" id="5363027at2"/>
<gene>
    <name evidence="3" type="ORF">CIG1485E_a0005</name>
</gene>
<dbReference type="Proteomes" id="UP000028486">
    <property type="component" value="Plasmid pCIG1485E"/>
</dbReference>
<proteinExistence type="predicted"/>
<accession>A0A076FBA9</accession>
<evidence type="ECO:0000313" key="3">
    <source>
        <dbReference type="EMBL" id="AII15530.1"/>
    </source>
</evidence>
<dbReference type="EMBL" id="CP009044">
    <property type="protein sequence ID" value="AII15530.1"/>
    <property type="molecule type" value="Genomic_DNA"/>
</dbReference>
<evidence type="ECO:0000256" key="1">
    <source>
        <dbReference type="SAM" id="MobiDB-lite"/>
    </source>
</evidence>
<evidence type="ECO:0000313" key="4">
    <source>
        <dbReference type="Proteomes" id="UP000028486"/>
    </source>
</evidence>
<keyword evidence="3" id="KW-0614">Plasmid</keyword>
<dbReference type="AlphaFoldDB" id="A0A076FBA9"/>
<dbReference type="eggNOG" id="ENOG5030D89">
    <property type="taxonomic scope" value="Bacteria"/>
</dbReference>
<organism evidence="3 4">
    <name type="scientific">Campylobacter iguaniorum</name>
    <dbReference type="NCBI Taxonomy" id="1244531"/>
    <lineage>
        <taxon>Bacteria</taxon>
        <taxon>Pseudomonadati</taxon>
        <taxon>Campylobacterota</taxon>
        <taxon>Epsilonproteobacteria</taxon>
        <taxon>Campylobacterales</taxon>
        <taxon>Campylobacteraceae</taxon>
        <taxon>Campylobacter</taxon>
    </lineage>
</organism>
<sequence length="400" mass="42722">MRKALILAASLMMLLNANDNWNAGQNIGSSTLNHFKGNMSGTINNPMTTDQKLQTVDGSKDGNAKLICSEGSTREYLTIGYSGTSDITVSVQMDKNLDGTKETSWSYSGISGVCSNGAIKCSLGTWNNCKYYEWVFSGGVLKLNETQPDLVGGCYCINSSCGGLAATEKKNILNDISGAIAPLMSDSSQYVITRAENNGQTVKYWGQDYSNCSNSNGSRPSISLSGSNMQSQTDNAALAQSNNESSAYYILNEGAGNDTTLDDSFKTDLTNRSTSVRASATNPTGTNNYSYTDNLSGSSINVSGSLLLGTQGQAKYCEVEWTKSNTDAFLDETNRKSGTTNNQVKYSEIRECINNWTVCPVNAGESIKHQCGAIDNFAEVTGALNAVSEATKDMVCSSTN</sequence>
<geneLocation type="plasmid" evidence="3 4">
    <name>pCIG1485E</name>
</geneLocation>
<protein>
    <recommendedName>
        <fullName evidence="5">Conjugal transfer protein TraN</fullName>
    </recommendedName>
</protein>